<dbReference type="Pfam" id="PF00174">
    <property type="entry name" value="Oxidored_molyb"/>
    <property type="match status" value="1"/>
</dbReference>
<keyword evidence="3" id="KW-1185">Reference proteome</keyword>
<dbReference type="SUPFAM" id="SSF56524">
    <property type="entry name" value="Oxidoreductase molybdopterin-binding domain"/>
    <property type="match status" value="1"/>
</dbReference>
<dbReference type="InterPro" id="IPR006311">
    <property type="entry name" value="TAT_signal"/>
</dbReference>
<proteinExistence type="predicted"/>
<dbReference type="InterPro" id="IPR000572">
    <property type="entry name" value="OxRdtase_Mopterin-bd_dom"/>
</dbReference>
<dbReference type="EMBL" id="FWXR01000003">
    <property type="protein sequence ID" value="SMC53344.1"/>
    <property type="molecule type" value="Genomic_DNA"/>
</dbReference>
<dbReference type="InterPro" id="IPR036374">
    <property type="entry name" value="OxRdtase_Mopterin-bd_sf"/>
</dbReference>
<dbReference type="OrthoDB" id="9795587at2"/>
<protein>
    <submittedName>
        <fullName evidence="2">DMSO/TMAO reductase YedYZ, molybdopterin-dependent catalytic subunit</fullName>
    </submittedName>
</protein>
<evidence type="ECO:0000259" key="1">
    <source>
        <dbReference type="Pfam" id="PF00174"/>
    </source>
</evidence>
<sequence length="270" mass="29571">MTHNPKHDPNGRSVRLGRRGFLRGAGLVAATAPLAGCFDGLGDRDGTIRNVMETANSLTYRVQRMLLGMDDLAREYSESEIRQPQRPNGSTDPRDPDYLALVASNFSPYRLEVKGAVGRPLSLSLGELRAMPARTQITRHDCVEGWSCIAKWTGVPLSHVLDEAGARADARFVVFECFDTLGGGAGAAKYYESIDMRDARHPQTILAYGLNDQGLPVSNGAPLRVRIERQLGYKMAKYIRSITVTDDLSGFGGGAGGYWEDRGYEWFAGI</sequence>
<dbReference type="Proteomes" id="UP000192656">
    <property type="component" value="Unassembled WGS sequence"/>
</dbReference>
<accession>A0A1W1ZY65</accession>
<dbReference type="PANTHER" id="PTHR43032:SF2">
    <property type="entry name" value="BLL0505 PROTEIN"/>
    <property type="match status" value="1"/>
</dbReference>
<feature type="domain" description="Oxidoreductase molybdopterin-binding" evidence="1">
    <location>
        <begin position="107"/>
        <end position="247"/>
    </location>
</feature>
<evidence type="ECO:0000313" key="3">
    <source>
        <dbReference type="Proteomes" id="UP000192656"/>
    </source>
</evidence>
<evidence type="ECO:0000313" key="2">
    <source>
        <dbReference type="EMBL" id="SMC53344.1"/>
    </source>
</evidence>
<dbReference type="AlphaFoldDB" id="A0A1W1ZY65"/>
<dbReference type="Gene3D" id="3.90.420.10">
    <property type="entry name" value="Oxidoreductase, molybdopterin-binding domain"/>
    <property type="match status" value="1"/>
</dbReference>
<reference evidence="2 3" key="1">
    <citation type="submission" date="2017-04" db="EMBL/GenBank/DDBJ databases">
        <authorList>
            <person name="Afonso C.L."/>
            <person name="Miller P.J."/>
            <person name="Scott M.A."/>
            <person name="Spackman E."/>
            <person name="Goraichik I."/>
            <person name="Dimitrov K.M."/>
            <person name="Suarez D.L."/>
            <person name="Swayne D.E."/>
        </authorList>
    </citation>
    <scope>NUCLEOTIDE SEQUENCE [LARGE SCALE GENOMIC DNA]</scope>
    <source>
        <strain evidence="2 3">CGMCC 1.10972</strain>
    </source>
</reference>
<dbReference type="PANTHER" id="PTHR43032">
    <property type="entry name" value="PROTEIN-METHIONINE-SULFOXIDE REDUCTASE"/>
    <property type="match status" value="1"/>
</dbReference>
<dbReference type="RefSeq" id="WP_084409028.1">
    <property type="nucleotide sequence ID" value="NZ_FWXR01000003.1"/>
</dbReference>
<dbReference type="PROSITE" id="PS51318">
    <property type="entry name" value="TAT"/>
    <property type="match status" value="1"/>
</dbReference>
<name>A0A1W1ZY65_9HYPH</name>
<dbReference type="STRING" id="937218.SAMN06297251_103210"/>
<gene>
    <name evidence="2" type="ORF">SAMN06297251_103210</name>
</gene>
<organism evidence="2 3">
    <name type="scientific">Fulvimarina manganoxydans</name>
    <dbReference type="NCBI Taxonomy" id="937218"/>
    <lineage>
        <taxon>Bacteria</taxon>
        <taxon>Pseudomonadati</taxon>
        <taxon>Pseudomonadota</taxon>
        <taxon>Alphaproteobacteria</taxon>
        <taxon>Hyphomicrobiales</taxon>
        <taxon>Aurantimonadaceae</taxon>
        <taxon>Fulvimarina</taxon>
    </lineage>
</organism>